<feature type="transmembrane region" description="Helical" evidence="7">
    <location>
        <begin position="241"/>
        <end position="262"/>
    </location>
</feature>
<organism evidence="8 9">
    <name type="scientific">Rubellimicrobium rubrum</name>
    <dbReference type="NCBI Taxonomy" id="2585369"/>
    <lineage>
        <taxon>Bacteria</taxon>
        <taxon>Pseudomonadati</taxon>
        <taxon>Pseudomonadota</taxon>
        <taxon>Alphaproteobacteria</taxon>
        <taxon>Rhodobacterales</taxon>
        <taxon>Roseobacteraceae</taxon>
        <taxon>Rubellimicrobium</taxon>
    </lineage>
</organism>
<keyword evidence="2" id="KW-0813">Transport</keyword>
<dbReference type="EMBL" id="VDFU01000003">
    <property type="protein sequence ID" value="TNC51941.1"/>
    <property type="molecule type" value="Genomic_DNA"/>
</dbReference>
<feature type="transmembrane region" description="Helical" evidence="7">
    <location>
        <begin position="56"/>
        <end position="83"/>
    </location>
</feature>
<feature type="transmembrane region" description="Helical" evidence="7">
    <location>
        <begin position="460"/>
        <end position="482"/>
    </location>
</feature>
<dbReference type="Gene3D" id="1.10.3720.10">
    <property type="entry name" value="MetI-like"/>
    <property type="match status" value="1"/>
</dbReference>
<dbReference type="InterPro" id="IPR035906">
    <property type="entry name" value="MetI-like_sf"/>
</dbReference>
<dbReference type="OrthoDB" id="7808588at2"/>
<evidence type="ECO:0000313" key="9">
    <source>
        <dbReference type="Proteomes" id="UP000305887"/>
    </source>
</evidence>
<feature type="transmembrane region" description="Helical" evidence="7">
    <location>
        <begin position="282"/>
        <end position="303"/>
    </location>
</feature>
<sequence length="499" mass="52814">MLPERLSRGSVVALFAGLALLLLPFADLHVAGHDPWAAVGRMAQGVLRPDFAAIEQVGWSLVLTVAFAVAGVALGGTAGLALAPFYGNRIVRLTCVALRSVHELFWALLLMQALGIGALTGVLAIALPYAGIFAKVFAEQMEDADPRPSAVLPPGVDPLSRFLFARAPLMLPAMRTYSLYRVECGLRSSAVLGFVGLPTLGYQLETVFSEGDYGAASAILIIYVSLIATMRLWMRPHLVPLWVLLSGVVLTSLSSPPMGQGALLRFLTVDIVPAPLRNGEGLGAFLAWLWPLLTGQVIPGLAATLVVAQIALVLTGLVAVATSGLVVPSIAGRLGSLAGHLALVILRSIPEVMLAFVFLQILGPSMLPAVLALAIHNGAIIGHLLGREAEATGATLRRDAPRGLTLWAWELAPRLFGRFLALCLYRWEIILREAAVMGLLGVATLGFFVDGAVAELRLDRAVVLLVSAGVLTAGVDALSRALRRRIGADRARIQRDTSC</sequence>
<keyword evidence="3" id="KW-1003">Cell membrane</keyword>
<keyword evidence="6 7" id="KW-0472">Membrane</keyword>
<dbReference type="GO" id="GO:0005886">
    <property type="term" value="C:plasma membrane"/>
    <property type="evidence" value="ECO:0007669"/>
    <property type="project" value="UniProtKB-SubCell"/>
</dbReference>
<protein>
    <submittedName>
        <fullName evidence="8">ABC transporter permease</fullName>
    </submittedName>
</protein>
<dbReference type="PANTHER" id="PTHR30043">
    <property type="entry name" value="PHOSPHONATES TRANSPORT SYSTEM PERMEASE PROTEIN"/>
    <property type="match status" value="1"/>
</dbReference>
<evidence type="ECO:0000313" key="8">
    <source>
        <dbReference type="EMBL" id="TNC51941.1"/>
    </source>
</evidence>
<evidence type="ECO:0000256" key="1">
    <source>
        <dbReference type="ARBA" id="ARBA00004651"/>
    </source>
</evidence>
<evidence type="ECO:0000256" key="7">
    <source>
        <dbReference type="SAM" id="Phobius"/>
    </source>
</evidence>
<evidence type="ECO:0000256" key="6">
    <source>
        <dbReference type="ARBA" id="ARBA00023136"/>
    </source>
</evidence>
<comment type="caution">
    <text evidence="8">The sequence shown here is derived from an EMBL/GenBank/DDBJ whole genome shotgun (WGS) entry which is preliminary data.</text>
</comment>
<evidence type="ECO:0000256" key="5">
    <source>
        <dbReference type="ARBA" id="ARBA00022989"/>
    </source>
</evidence>
<evidence type="ECO:0000256" key="3">
    <source>
        <dbReference type="ARBA" id="ARBA00022475"/>
    </source>
</evidence>
<feature type="transmembrane region" description="Helical" evidence="7">
    <location>
        <begin position="213"/>
        <end position="234"/>
    </location>
</feature>
<accession>A0A5C4N6F9</accession>
<proteinExistence type="predicted"/>
<feature type="transmembrane region" description="Helical" evidence="7">
    <location>
        <begin position="310"/>
        <end position="331"/>
    </location>
</feature>
<evidence type="ECO:0000256" key="2">
    <source>
        <dbReference type="ARBA" id="ARBA00022448"/>
    </source>
</evidence>
<dbReference type="PANTHER" id="PTHR30043:SF1">
    <property type="entry name" value="ABC TRANSPORT SYSTEM PERMEASE PROTEIN P69"/>
    <property type="match status" value="1"/>
</dbReference>
<dbReference type="Proteomes" id="UP000305887">
    <property type="component" value="Unassembled WGS sequence"/>
</dbReference>
<keyword evidence="4 7" id="KW-0812">Transmembrane</keyword>
<dbReference type="AlphaFoldDB" id="A0A5C4N6F9"/>
<keyword evidence="9" id="KW-1185">Reference proteome</keyword>
<dbReference type="RefSeq" id="WP_139075363.1">
    <property type="nucleotide sequence ID" value="NZ_VDFU01000003.1"/>
</dbReference>
<keyword evidence="5 7" id="KW-1133">Transmembrane helix</keyword>
<evidence type="ECO:0000256" key="4">
    <source>
        <dbReference type="ARBA" id="ARBA00022692"/>
    </source>
</evidence>
<feature type="transmembrane region" description="Helical" evidence="7">
    <location>
        <begin position="104"/>
        <end position="127"/>
    </location>
</feature>
<reference evidence="8 9" key="1">
    <citation type="submission" date="2019-06" db="EMBL/GenBank/DDBJ databases">
        <title>YIM 131921 draft genome.</title>
        <authorList>
            <person name="Jiang L."/>
        </authorList>
    </citation>
    <scope>NUCLEOTIDE SEQUENCE [LARGE SCALE GENOMIC DNA]</scope>
    <source>
        <strain evidence="8 9">YIM 131921</strain>
    </source>
</reference>
<dbReference type="SUPFAM" id="SSF161098">
    <property type="entry name" value="MetI-like"/>
    <property type="match status" value="2"/>
</dbReference>
<comment type="subcellular location">
    <subcellularLocation>
        <location evidence="1">Cell membrane</location>
        <topology evidence="1">Multi-pass membrane protein</topology>
    </subcellularLocation>
</comment>
<gene>
    <name evidence="8" type="ORF">FHG66_03800</name>
</gene>
<feature type="transmembrane region" description="Helical" evidence="7">
    <location>
        <begin position="434"/>
        <end position="454"/>
    </location>
</feature>
<name>A0A5C4N6F9_9RHOB</name>